<dbReference type="HOGENOM" id="CLU_692523_0_0_6"/>
<dbReference type="EMBL" id="AE013598">
    <property type="protein sequence ID" value="AAW74649.1"/>
    <property type="molecule type" value="Genomic_DNA"/>
</dbReference>
<feature type="compositionally biased region" description="Basic and acidic residues" evidence="1">
    <location>
        <begin position="101"/>
        <end position="112"/>
    </location>
</feature>
<dbReference type="AlphaFoldDB" id="Q5H322"/>
<dbReference type="KEGG" id="xoo:XOO1395"/>
<evidence type="ECO:0000313" key="3">
    <source>
        <dbReference type="Proteomes" id="UP000006735"/>
    </source>
</evidence>
<sequence length="398" mass="42663">MCQPIQHAHNAVSRDRTLHVDGDRFVGCVVHDHQAFDCPAFGGAVEHDVHRPHRVGLGGPQQRCTLAYRHLFTCGGGPAAAARIQPLYPLIVHETPFLPQLERDHSPRHSGDGDAPTQGCARATQRCGPRAGDSAAHWRSCRSLPGRSARWRHLRSTRAPAHDAPVRSPLFLQRILDQVVLEHLLGQQLLQSRVLGLQVLEPLGIGHAHAAELAAPQVVGRLTEAMPSAQVLDRHAGLGFAQEADDLLFGKTLLHVQSPRGRELDSKPRCYSNLGGRRPNAPPSLKIPCRPRSSDTLRSCCSGSAAPVPPPPPAALDRSSRHQPSDGASIDGLSARSAGAPARPWAPRSCALQAVATPSGTSVRAVCDPHGTGRQQLLPRTVQNALPVSYSTQLSRAA</sequence>
<proteinExistence type="predicted"/>
<name>Q5H322_XANOR</name>
<accession>Q5H322</accession>
<dbReference type="STRING" id="291331.XOO1395"/>
<protein>
    <submittedName>
        <fullName evidence="2">Uncharacterized protein</fullName>
    </submittedName>
</protein>
<keyword evidence="3" id="KW-1185">Reference proteome</keyword>
<dbReference type="Proteomes" id="UP000006735">
    <property type="component" value="Chromosome"/>
</dbReference>
<feature type="region of interest" description="Disordered" evidence="1">
    <location>
        <begin position="260"/>
        <end position="344"/>
    </location>
</feature>
<gene>
    <name evidence="2" type="ordered locus">XOO1395</name>
</gene>
<evidence type="ECO:0000313" key="2">
    <source>
        <dbReference type="EMBL" id="AAW74649.1"/>
    </source>
</evidence>
<organism evidence="2 3">
    <name type="scientific">Xanthomonas oryzae pv. oryzae (strain KACC10331 / KXO85)</name>
    <dbReference type="NCBI Taxonomy" id="291331"/>
    <lineage>
        <taxon>Bacteria</taxon>
        <taxon>Pseudomonadati</taxon>
        <taxon>Pseudomonadota</taxon>
        <taxon>Gammaproteobacteria</taxon>
        <taxon>Lysobacterales</taxon>
        <taxon>Lysobacteraceae</taxon>
        <taxon>Xanthomonas</taxon>
    </lineage>
</organism>
<feature type="region of interest" description="Disordered" evidence="1">
    <location>
        <begin position="101"/>
        <end position="135"/>
    </location>
</feature>
<reference evidence="2 3" key="1">
    <citation type="journal article" date="2005" name="Nucleic Acids Res.">
        <title>The genome sequence of Xanthomonas oryzae pathovar oryzae KACC10331, the bacterial blight pathogen of rice.</title>
        <authorList>
            <person name="Lee B.M."/>
            <person name="Park Y.J."/>
            <person name="Park D.S."/>
            <person name="Kang H.W."/>
            <person name="Kim J.G."/>
            <person name="Song E.S."/>
            <person name="Park I.C."/>
            <person name="Yoon U.H."/>
            <person name="Hahn J.H."/>
            <person name="Koo B.S."/>
            <person name="Lee G.B."/>
            <person name="Kim H."/>
            <person name="Park H.S."/>
            <person name="Yoon K.O."/>
            <person name="Kim J.H."/>
            <person name="Jung C.H."/>
            <person name="Koh N.H."/>
            <person name="Seo J.S."/>
            <person name="Go S.J."/>
        </authorList>
    </citation>
    <scope>NUCLEOTIDE SEQUENCE [LARGE SCALE GENOMIC DNA]</scope>
    <source>
        <strain evidence="3">KACC10331 / KXO85</strain>
    </source>
</reference>
<evidence type="ECO:0000256" key="1">
    <source>
        <dbReference type="SAM" id="MobiDB-lite"/>
    </source>
</evidence>